<keyword evidence="3" id="KW-1185">Reference proteome</keyword>
<feature type="compositionally biased region" description="Low complexity" evidence="1">
    <location>
        <begin position="63"/>
        <end position="94"/>
    </location>
</feature>
<accession>A0AA38ZDX4</accession>
<name>A0AA38ZDX4_VITRO</name>
<protein>
    <submittedName>
        <fullName evidence="2">Uncharacterized protein</fullName>
    </submittedName>
</protein>
<dbReference type="AlphaFoldDB" id="A0AA38ZDX4"/>
<evidence type="ECO:0000313" key="2">
    <source>
        <dbReference type="EMBL" id="KAJ9687107.1"/>
    </source>
</evidence>
<evidence type="ECO:0000256" key="1">
    <source>
        <dbReference type="SAM" id="MobiDB-lite"/>
    </source>
</evidence>
<organism evidence="2 3">
    <name type="scientific">Vitis rotundifolia</name>
    <name type="common">Muscadine grape</name>
    <dbReference type="NCBI Taxonomy" id="103349"/>
    <lineage>
        <taxon>Eukaryota</taxon>
        <taxon>Viridiplantae</taxon>
        <taxon>Streptophyta</taxon>
        <taxon>Embryophyta</taxon>
        <taxon>Tracheophyta</taxon>
        <taxon>Spermatophyta</taxon>
        <taxon>Magnoliopsida</taxon>
        <taxon>eudicotyledons</taxon>
        <taxon>Gunneridae</taxon>
        <taxon>Pentapetalae</taxon>
        <taxon>rosids</taxon>
        <taxon>Vitales</taxon>
        <taxon>Vitaceae</taxon>
        <taxon>Viteae</taxon>
        <taxon>Vitis</taxon>
    </lineage>
</organism>
<feature type="region of interest" description="Disordered" evidence="1">
    <location>
        <begin position="61"/>
        <end position="143"/>
    </location>
</feature>
<proteinExistence type="predicted"/>
<feature type="compositionally biased region" description="Gly residues" evidence="1">
    <location>
        <begin position="134"/>
        <end position="143"/>
    </location>
</feature>
<dbReference type="Proteomes" id="UP001168098">
    <property type="component" value="Unassembled WGS sequence"/>
</dbReference>
<gene>
    <name evidence="2" type="ORF">PVL29_015813</name>
</gene>
<comment type="caution">
    <text evidence="2">The sequence shown here is derived from an EMBL/GenBank/DDBJ whole genome shotgun (WGS) entry which is preliminary data.</text>
</comment>
<dbReference type="EMBL" id="JARBHA010000012">
    <property type="protein sequence ID" value="KAJ9687107.1"/>
    <property type="molecule type" value="Genomic_DNA"/>
</dbReference>
<reference evidence="2 3" key="1">
    <citation type="journal article" date="2023" name="BMC Biotechnol.">
        <title>Vitis rotundifolia cv Carlos genome sequencing.</title>
        <authorList>
            <person name="Huff M."/>
            <person name="Hulse-Kemp A."/>
            <person name="Scheffler B."/>
            <person name="Youngblood R."/>
            <person name="Simpson S."/>
            <person name="Babiker E."/>
            <person name="Staton M."/>
        </authorList>
    </citation>
    <scope>NUCLEOTIDE SEQUENCE [LARGE SCALE GENOMIC DNA]</scope>
    <source>
        <tissue evidence="2">Leaf</tissue>
    </source>
</reference>
<evidence type="ECO:0000313" key="3">
    <source>
        <dbReference type="Proteomes" id="UP001168098"/>
    </source>
</evidence>
<sequence length="143" mass="15556">MLRDAHLPPVSWQGGREGNIFLERRRKRGAFLAASSPTSLASSFDLQSTVIWIVKLYERPERPSASSNASLAPPPKSSASINSSVQVQQSSQGQRCEHGLNEEDDKYNRARNLQQSAKGGIVHSHDPPNRIVGVGHGGSFVRG</sequence>